<gene>
    <name evidence="1" type="ORF">BCF44_108319</name>
</gene>
<reference evidence="1 2" key="1">
    <citation type="submission" date="2018-08" db="EMBL/GenBank/DDBJ databases">
        <title>Genomic Encyclopedia of Archaeal and Bacterial Type Strains, Phase II (KMG-II): from individual species to whole genera.</title>
        <authorList>
            <person name="Goeker M."/>
        </authorList>
    </citation>
    <scope>NUCLEOTIDE SEQUENCE [LARGE SCALE GENOMIC DNA]</scope>
    <source>
        <strain evidence="1 2">DSM 45791</strain>
    </source>
</reference>
<sequence>MTLVRDAHPELIAELAELLRAEGEFSLAVSVLFVPLVAYCDCGDDFCRSIYTAEHPPGTPYGYGHRMIALLPEEGMLNIDVVHDRIMHIEVLFRER</sequence>
<dbReference type="RefSeq" id="WP_116176752.1">
    <property type="nucleotide sequence ID" value="NZ_CP144375.1"/>
</dbReference>
<dbReference type="OrthoDB" id="2874394at2"/>
<protein>
    <submittedName>
        <fullName evidence="1">Uncharacterized protein</fullName>
    </submittedName>
</protein>
<dbReference type="AlphaFoldDB" id="A0A3E0HGG1"/>
<dbReference type="Proteomes" id="UP000256269">
    <property type="component" value="Unassembled WGS sequence"/>
</dbReference>
<keyword evidence="2" id="KW-1185">Reference proteome</keyword>
<comment type="caution">
    <text evidence="1">The sequence shown here is derived from an EMBL/GenBank/DDBJ whole genome shotgun (WGS) entry which is preliminary data.</text>
</comment>
<name>A0A3E0HGG1_9PSEU</name>
<dbReference type="EMBL" id="QUNO01000008">
    <property type="protein sequence ID" value="REH44838.1"/>
    <property type="molecule type" value="Genomic_DNA"/>
</dbReference>
<evidence type="ECO:0000313" key="2">
    <source>
        <dbReference type="Proteomes" id="UP000256269"/>
    </source>
</evidence>
<accession>A0A3E0HGG1</accession>
<evidence type="ECO:0000313" key="1">
    <source>
        <dbReference type="EMBL" id="REH44838.1"/>
    </source>
</evidence>
<organism evidence="1 2">
    <name type="scientific">Kutzneria buriramensis</name>
    <dbReference type="NCBI Taxonomy" id="1045776"/>
    <lineage>
        <taxon>Bacteria</taxon>
        <taxon>Bacillati</taxon>
        <taxon>Actinomycetota</taxon>
        <taxon>Actinomycetes</taxon>
        <taxon>Pseudonocardiales</taxon>
        <taxon>Pseudonocardiaceae</taxon>
        <taxon>Kutzneria</taxon>
    </lineage>
</organism>
<proteinExistence type="predicted"/>